<evidence type="ECO:0000313" key="3">
    <source>
        <dbReference type="Proteomes" id="UP000283530"/>
    </source>
</evidence>
<dbReference type="Gene3D" id="3.40.605.10">
    <property type="entry name" value="Aldehyde Dehydrogenase, Chain A, domain 1"/>
    <property type="match status" value="1"/>
</dbReference>
<dbReference type="SUPFAM" id="SSF53720">
    <property type="entry name" value="ALDH-like"/>
    <property type="match status" value="1"/>
</dbReference>
<dbReference type="InterPro" id="IPR012394">
    <property type="entry name" value="Aldehyde_DH_NAD(P)"/>
</dbReference>
<dbReference type="OrthoDB" id="440325at2759"/>
<evidence type="ECO:0000313" key="2">
    <source>
        <dbReference type="EMBL" id="RWR85871.1"/>
    </source>
</evidence>
<keyword evidence="1" id="KW-0560">Oxidoreductase</keyword>
<organism evidence="2 3">
    <name type="scientific">Cinnamomum micranthum f. kanehirae</name>
    <dbReference type="NCBI Taxonomy" id="337451"/>
    <lineage>
        <taxon>Eukaryota</taxon>
        <taxon>Viridiplantae</taxon>
        <taxon>Streptophyta</taxon>
        <taxon>Embryophyta</taxon>
        <taxon>Tracheophyta</taxon>
        <taxon>Spermatophyta</taxon>
        <taxon>Magnoliopsida</taxon>
        <taxon>Magnoliidae</taxon>
        <taxon>Laurales</taxon>
        <taxon>Lauraceae</taxon>
        <taxon>Cinnamomum</taxon>
    </lineage>
</organism>
<protein>
    <submittedName>
        <fullName evidence="2">Aldehyde dehydrogenase family 3 member F1-like protein</fullName>
    </submittedName>
</protein>
<reference evidence="2 3" key="1">
    <citation type="journal article" date="2019" name="Nat. Plants">
        <title>Stout camphor tree genome fills gaps in understanding of flowering plant genome evolution.</title>
        <authorList>
            <person name="Chaw S.M."/>
            <person name="Liu Y.C."/>
            <person name="Wu Y.W."/>
            <person name="Wang H.Y."/>
            <person name="Lin C.I."/>
            <person name="Wu C.S."/>
            <person name="Ke H.M."/>
            <person name="Chang L.Y."/>
            <person name="Hsu C.Y."/>
            <person name="Yang H.T."/>
            <person name="Sudianto E."/>
            <person name="Hsu M.H."/>
            <person name="Wu K.P."/>
            <person name="Wang L.N."/>
            <person name="Leebens-Mack J.H."/>
            <person name="Tsai I.J."/>
        </authorList>
    </citation>
    <scope>NUCLEOTIDE SEQUENCE [LARGE SCALE GENOMIC DNA]</scope>
    <source>
        <strain evidence="3">cv. Chaw 1501</strain>
        <tissue evidence="2">Young leaves</tissue>
    </source>
</reference>
<dbReference type="InterPro" id="IPR016161">
    <property type="entry name" value="Ald_DH/histidinol_DH"/>
</dbReference>
<dbReference type="InterPro" id="IPR016162">
    <property type="entry name" value="Ald_DH_N"/>
</dbReference>
<dbReference type="Proteomes" id="UP000283530">
    <property type="component" value="Unassembled WGS sequence"/>
</dbReference>
<dbReference type="EMBL" id="QPKB01000005">
    <property type="protein sequence ID" value="RWR85871.1"/>
    <property type="molecule type" value="Genomic_DNA"/>
</dbReference>
<dbReference type="GO" id="GO:0005737">
    <property type="term" value="C:cytoplasm"/>
    <property type="evidence" value="ECO:0007669"/>
    <property type="project" value="TreeGrafter"/>
</dbReference>
<dbReference type="PANTHER" id="PTHR43570:SF17">
    <property type="entry name" value="ALDEHYDE DEHYDROGENASE FAMILY 3 MEMBER F1"/>
    <property type="match status" value="1"/>
</dbReference>
<dbReference type="PANTHER" id="PTHR43570">
    <property type="entry name" value="ALDEHYDE DEHYDROGENASE"/>
    <property type="match status" value="1"/>
</dbReference>
<accession>A0A3S3NSW1</accession>
<dbReference type="AlphaFoldDB" id="A0A3S3NSW1"/>
<gene>
    <name evidence="2" type="ORF">CKAN_01474700</name>
</gene>
<sequence>MEGIGEKMVVGLEESMEELRETFRLGKTRSASWRKSQMRAILKLLLEREDEIFKALNQDLGKHPVESYRDELLLALEHGFN</sequence>
<dbReference type="GO" id="GO:0006081">
    <property type="term" value="P:aldehyde metabolic process"/>
    <property type="evidence" value="ECO:0007669"/>
    <property type="project" value="InterPro"/>
</dbReference>
<proteinExistence type="predicted"/>
<evidence type="ECO:0000256" key="1">
    <source>
        <dbReference type="ARBA" id="ARBA00023002"/>
    </source>
</evidence>
<comment type="caution">
    <text evidence="2">The sequence shown here is derived from an EMBL/GenBank/DDBJ whole genome shotgun (WGS) entry which is preliminary data.</text>
</comment>
<name>A0A3S3NSW1_9MAGN</name>
<keyword evidence="3" id="KW-1185">Reference proteome</keyword>
<dbReference type="STRING" id="337451.A0A3S3NSW1"/>
<dbReference type="GO" id="GO:0004029">
    <property type="term" value="F:aldehyde dehydrogenase (NAD+) activity"/>
    <property type="evidence" value="ECO:0007669"/>
    <property type="project" value="TreeGrafter"/>
</dbReference>